<dbReference type="EMBL" id="JARFPK010000039">
    <property type="protein sequence ID" value="MDF0591412.1"/>
    <property type="molecule type" value="Genomic_DNA"/>
</dbReference>
<keyword evidence="2" id="KW-0032">Aminotransferase</keyword>
<organism evidence="2 3">
    <name type="scientific">Candidatus Methanocrinis natronophilus</name>
    <dbReference type="NCBI Taxonomy" id="3033396"/>
    <lineage>
        <taxon>Archaea</taxon>
        <taxon>Methanobacteriati</taxon>
        <taxon>Methanobacteriota</taxon>
        <taxon>Stenosarchaea group</taxon>
        <taxon>Methanomicrobia</taxon>
        <taxon>Methanotrichales</taxon>
        <taxon>Methanotrichaceae</taxon>
        <taxon>Methanocrinis</taxon>
    </lineage>
</organism>
<comment type="caution">
    <text evidence="2">The sequence shown here is derived from an EMBL/GenBank/DDBJ whole genome shotgun (WGS) entry which is preliminary data.</text>
</comment>
<evidence type="ECO:0000313" key="2">
    <source>
        <dbReference type="EMBL" id="MDF0591412.1"/>
    </source>
</evidence>
<dbReference type="SUPFAM" id="SSF53383">
    <property type="entry name" value="PLP-dependent transferases"/>
    <property type="match status" value="1"/>
</dbReference>
<accession>A0ABT5X9Q0</accession>
<reference evidence="2 3" key="1">
    <citation type="submission" date="2023-03" db="EMBL/GenBank/DDBJ databases">
        <title>WGS of Methanotrichaceae archaeon Mx.</title>
        <authorList>
            <person name="Sorokin D.Y."/>
            <person name="Merkel A.Y."/>
        </authorList>
    </citation>
    <scope>NUCLEOTIDE SEQUENCE [LARGE SCALE GENOMIC DNA]</scope>
    <source>
        <strain evidence="2 3">Mx</strain>
    </source>
</reference>
<dbReference type="CDD" id="cd00616">
    <property type="entry name" value="AHBA_syn"/>
    <property type="match status" value="1"/>
</dbReference>
<proteinExistence type="inferred from homology"/>
<dbReference type="PIRSF" id="PIRSF000390">
    <property type="entry name" value="PLP_StrS"/>
    <property type="match status" value="1"/>
</dbReference>
<dbReference type="Proteomes" id="UP001220010">
    <property type="component" value="Unassembled WGS sequence"/>
</dbReference>
<gene>
    <name evidence="2" type="ORF">P0O15_09600</name>
</gene>
<name>A0ABT5X9Q0_9EURY</name>
<dbReference type="InterPro" id="IPR015421">
    <property type="entry name" value="PyrdxlP-dep_Trfase_major"/>
</dbReference>
<comment type="similarity">
    <text evidence="1">Belongs to the DegT/DnrJ/EryC1 family.</text>
</comment>
<evidence type="ECO:0000256" key="1">
    <source>
        <dbReference type="RuleBase" id="RU004508"/>
    </source>
</evidence>
<dbReference type="PANTHER" id="PTHR30244">
    <property type="entry name" value="TRANSAMINASE"/>
    <property type="match status" value="1"/>
</dbReference>
<keyword evidence="2" id="KW-0808">Transferase</keyword>
<dbReference type="InterPro" id="IPR000653">
    <property type="entry name" value="DegT/StrS_aminotransferase"/>
</dbReference>
<dbReference type="InterPro" id="IPR015424">
    <property type="entry name" value="PyrdxlP-dep_Trfase"/>
</dbReference>
<dbReference type="Gene3D" id="3.90.1150.10">
    <property type="entry name" value="Aspartate Aminotransferase, domain 1"/>
    <property type="match status" value="1"/>
</dbReference>
<dbReference type="RefSeq" id="WP_316967145.1">
    <property type="nucleotide sequence ID" value="NZ_JARFPK010000039.1"/>
</dbReference>
<sequence>MIPVAKPILSGEEIEEIRAVLDSGILAQGDVVADFEGRFADYVGASYAVATNSGTSALHAALASLGVGEGDEVITTPFTFIATATSIMMQRARPVFCDIDPQTYNIDPDLIAEKVTEKTTAIVVVHLYGLPCDMGPIMEIARDQGLKVVEDACQAHGAEYHGQKAGSIGDAGVFSFYPTKNMTTGEGGMITTSDLEVAERVRIFRNHGQSRRYVHETLGYNYRMTNIAAAIGLSQLKHLDEFNARRRENAGYYDKNLNVKTPFVPEGREHVYHQYTIQVEGREEFIEHLEENGVGYGIHYPIPAHKQPFLKDYGELVLPNAEEASRRVISIPVHPGLTDEERDMVVQTVNSYE</sequence>
<dbReference type="Gene3D" id="3.40.640.10">
    <property type="entry name" value="Type I PLP-dependent aspartate aminotransferase-like (Major domain)"/>
    <property type="match status" value="1"/>
</dbReference>
<keyword evidence="3" id="KW-1185">Reference proteome</keyword>
<keyword evidence="1" id="KW-0663">Pyridoxal phosphate</keyword>
<protein>
    <submittedName>
        <fullName evidence="2">DegT/DnrJ/EryC1/StrS family aminotransferase</fullName>
    </submittedName>
</protein>
<dbReference type="PANTHER" id="PTHR30244:SF34">
    <property type="entry name" value="DTDP-4-AMINO-4,6-DIDEOXYGALACTOSE TRANSAMINASE"/>
    <property type="match status" value="1"/>
</dbReference>
<dbReference type="Pfam" id="PF01041">
    <property type="entry name" value="DegT_DnrJ_EryC1"/>
    <property type="match status" value="1"/>
</dbReference>
<dbReference type="GO" id="GO:0008483">
    <property type="term" value="F:transaminase activity"/>
    <property type="evidence" value="ECO:0007669"/>
    <property type="project" value="UniProtKB-KW"/>
</dbReference>
<dbReference type="InterPro" id="IPR015422">
    <property type="entry name" value="PyrdxlP-dep_Trfase_small"/>
</dbReference>
<evidence type="ECO:0000313" key="3">
    <source>
        <dbReference type="Proteomes" id="UP001220010"/>
    </source>
</evidence>